<accession>A0A1I1AZP3</accession>
<evidence type="ECO:0000256" key="1">
    <source>
        <dbReference type="SAM" id="Phobius"/>
    </source>
</evidence>
<dbReference type="PANTHER" id="PTHR36834:SF2">
    <property type="entry name" value="MEMBRANE PROTEIN"/>
    <property type="match status" value="1"/>
</dbReference>
<evidence type="ECO:0000259" key="2">
    <source>
        <dbReference type="Pfam" id="PF04892"/>
    </source>
</evidence>
<evidence type="ECO:0000313" key="4">
    <source>
        <dbReference type="Proteomes" id="UP000198619"/>
    </source>
</evidence>
<gene>
    <name evidence="3" type="ORF">SAMN04488528_105510</name>
</gene>
<feature type="transmembrane region" description="Helical" evidence="1">
    <location>
        <begin position="115"/>
        <end position="134"/>
    </location>
</feature>
<dbReference type="PANTHER" id="PTHR36834">
    <property type="entry name" value="MEMBRANE PROTEIN-RELATED"/>
    <property type="match status" value="1"/>
</dbReference>
<keyword evidence="1" id="KW-0472">Membrane</keyword>
<dbReference type="InterPro" id="IPR053150">
    <property type="entry name" value="Teicoplanin_resist-assoc"/>
</dbReference>
<dbReference type="OrthoDB" id="9805025at2"/>
<dbReference type="Proteomes" id="UP000198619">
    <property type="component" value="Unassembled WGS sequence"/>
</dbReference>
<feature type="transmembrane region" description="Helical" evidence="1">
    <location>
        <begin position="184"/>
        <end position="203"/>
    </location>
</feature>
<feature type="transmembrane region" description="Helical" evidence="1">
    <location>
        <begin position="38"/>
        <end position="61"/>
    </location>
</feature>
<feature type="transmembrane region" description="Helical" evidence="1">
    <location>
        <begin position="146"/>
        <end position="164"/>
    </location>
</feature>
<proteinExistence type="predicted"/>
<keyword evidence="4" id="KW-1185">Reference proteome</keyword>
<sequence length="204" mass="24215">MNPVISLIMSFFLVTMLNIILNKNSKYLKKEIPWQHYLFGYFFILYLMITLVLIVGVPSLFEWKRCLRLNQPIFNPHINLVPFRDAFEITSIFNIILFMPFGFLLPTLWEKYRNLWSTFYYGLFFSFIIEFSQLFVRNRATDINDLIFNTLGTICGWIIFNSMRKVLHKLTDKTVVNILSSDTLAIKLEPYLYIVIAIICAFFQ</sequence>
<dbReference type="InterPro" id="IPR006976">
    <property type="entry name" value="VanZ-like"/>
</dbReference>
<dbReference type="EMBL" id="FOKI01000055">
    <property type="protein sequence ID" value="SFB43511.1"/>
    <property type="molecule type" value="Genomic_DNA"/>
</dbReference>
<protein>
    <submittedName>
        <fullName evidence="3">Glycopeptide antibiotics resistance protein</fullName>
    </submittedName>
</protein>
<evidence type="ECO:0000313" key="3">
    <source>
        <dbReference type="EMBL" id="SFB43511.1"/>
    </source>
</evidence>
<reference evidence="3 4" key="1">
    <citation type="submission" date="2016-10" db="EMBL/GenBank/DDBJ databases">
        <authorList>
            <person name="de Groot N.N."/>
        </authorList>
    </citation>
    <scope>NUCLEOTIDE SEQUENCE [LARGE SCALE GENOMIC DNA]</scope>
    <source>
        <strain evidence="3 4">DSM 12271</strain>
    </source>
</reference>
<feature type="domain" description="VanZ-like" evidence="2">
    <location>
        <begin position="43"/>
        <end position="161"/>
    </location>
</feature>
<dbReference type="AlphaFoldDB" id="A0A1I1AZP3"/>
<feature type="transmembrane region" description="Helical" evidence="1">
    <location>
        <begin position="92"/>
        <end position="109"/>
    </location>
</feature>
<dbReference type="Pfam" id="PF04892">
    <property type="entry name" value="VanZ"/>
    <property type="match status" value="1"/>
</dbReference>
<organism evidence="3 4">
    <name type="scientific">Clostridium frigidicarnis</name>
    <dbReference type="NCBI Taxonomy" id="84698"/>
    <lineage>
        <taxon>Bacteria</taxon>
        <taxon>Bacillati</taxon>
        <taxon>Bacillota</taxon>
        <taxon>Clostridia</taxon>
        <taxon>Eubacteriales</taxon>
        <taxon>Clostridiaceae</taxon>
        <taxon>Clostridium</taxon>
    </lineage>
</organism>
<name>A0A1I1AZP3_9CLOT</name>
<keyword evidence="1" id="KW-1133">Transmembrane helix</keyword>
<keyword evidence="1" id="KW-0812">Transmembrane</keyword>
<dbReference type="STRING" id="84698.SAMN04488528_105510"/>
<dbReference type="RefSeq" id="WP_090043090.1">
    <property type="nucleotide sequence ID" value="NZ_FOKI01000055.1"/>
</dbReference>